<evidence type="ECO:0008006" key="4">
    <source>
        <dbReference type="Google" id="ProtNLM"/>
    </source>
</evidence>
<accession>A0A6A7C042</accession>
<evidence type="ECO:0000256" key="1">
    <source>
        <dbReference type="SAM" id="SignalP"/>
    </source>
</evidence>
<protein>
    <recommendedName>
        <fullName evidence="4">Apple domain-containing protein</fullName>
    </recommendedName>
</protein>
<dbReference type="AlphaFoldDB" id="A0A6A7C042"/>
<sequence>MQVAVWTLLVGVVAGASTVLNCKQTCITKIRPMASELSSLPTSTRYITHTVVSTTTPSTLSSITSNEDCTSEEVSSSAAPSTVTVTTTTTTTVPASNSACSTTTTVSASGKQTSYTGSLDTALARRTQGPFGHRAPHWASPLVHYYGRNRVESLEPVDRKPYEVDCLDRVTAHVYVTAGENVTAMCAVQEDAQPASTVTSTVTVTASASANAGVCTVTQGDSTGTTTQHVKCAPTNMITQVNGKGIGAVQGSSNGTQGLAPGSDPSACCQMCVDTPNCAASEDDKDAGNCFLWYTSPSCGLALSYSPGGKNLSPGTGFFIQTGCGSVAVGQDL</sequence>
<keyword evidence="3" id="KW-1185">Reference proteome</keyword>
<feature type="signal peptide" evidence="1">
    <location>
        <begin position="1"/>
        <end position="15"/>
    </location>
</feature>
<evidence type="ECO:0000313" key="3">
    <source>
        <dbReference type="Proteomes" id="UP000799421"/>
    </source>
</evidence>
<reference evidence="2" key="1">
    <citation type="journal article" date="2020" name="Stud. Mycol.">
        <title>101 Dothideomycetes genomes: a test case for predicting lifestyles and emergence of pathogens.</title>
        <authorList>
            <person name="Haridas S."/>
            <person name="Albert R."/>
            <person name="Binder M."/>
            <person name="Bloem J."/>
            <person name="Labutti K."/>
            <person name="Salamov A."/>
            <person name="Andreopoulos B."/>
            <person name="Baker S."/>
            <person name="Barry K."/>
            <person name="Bills G."/>
            <person name="Bluhm B."/>
            <person name="Cannon C."/>
            <person name="Castanera R."/>
            <person name="Culley D."/>
            <person name="Daum C."/>
            <person name="Ezra D."/>
            <person name="Gonzalez J."/>
            <person name="Henrissat B."/>
            <person name="Kuo A."/>
            <person name="Liang C."/>
            <person name="Lipzen A."/>
            <person name="Lutzoni F."/>
            <person name="Magnuson J."/>
            <person name="Mondo S."/>
            <person name="Nolan M."/>
            <person name="Ohm R."/>
            <person name="Pangilinan J."/>
            <person name="Park H.-J."/>
            <person name="Ramirez L."/>
            <person name="Alfaro M."/>
            <person name="Sun H."/>
            <person name="Tritt A."/>
            <person name="Yoshinaga Y."/>
            <person name="Zwiers L.-H."/>
            <person name="Turgeon B."/>
            <person name="Goodwin S."/>
            <person name="Spatafora J."/>
            <person name="Crous P."/>
            <person name="Grigoriev I."/>
        </authorList>
    </citation>
    <scope>NUCLEOTIDE SEQUENCE</scope>
    <source>
        <strain evidence="2">CBS 480.64</strain>
    </source>
</reference>
<dbReference type="Proteomes" id="UP000799421">
    <property type="component" value="Unassembled WGS sequence"/>
</dbReference>
<feature type="chain" id="PRO_5025655150" description="Apple domain-containing protein" evidence="1">
    <location>
        <begin position="16"/>
        <end position="333"/>
    </location>
</feature>
<keyword evidence="1" id="KW-0732">Signal</keyword>
<dbReference type="EMBL" id="MU005985">
    <property type="protein sequence ID" value="KAF2860118.1"/>
    <property type="molecule type" value="Genomic_DNA"/>
</dbReference>
<dbReference type="OrthoDB" id="3644474at2759"/>
<name>A0A6A7C042_9PEZI</name>
<evidence type="ECO:0000313" key="2">
    <source>
        <dbReference type="EMBL" id="KAF2860118.1"/>
    </source>
</evidence>
<proteinExistence type="predicted"/>
<gene>
    <name evidence="2" type="ORF">K470DRAFT_282293</name>
</gene>
<organism evidence="2 3">
    <name type="scientific">Piedraia hortae CBS 480.64</name>
    <dbReference type="NCBI Taxonomy" id="1314780"/>
    <lineage>
        <taxon>Eukaryota</taxon>
        <taxon>Fungi</taxon>
        <taxon>Dikarya</taxon>
        <taxon>Ascomycota</taxon>
        <taxon>Pezizomycotina</taxon>
        <taxon>Dothideomycetes</taxon>
        <taxon>Dothideomycetidae</taxon>
        <taxon>Capnodiales</taxon>
        <taxon>Piedraiaceae</taxon>
        <taxon>Piedraia</taxon>
    </lineage>
</organism>